<dbReference type="GO" id="GO:0016616">
    <property type="term" value="F:oxidoreductase activity, acting on the CH-OH group of donors, NAD or NADP as acceptor"/>
    <property type="evidence" value="ECO:0007669"/>
    <property type="project" value="InterPro"/>
</dbReference>
<dbReference type="PANTHER" id="PTHR48075">
    <property type="entry name" value="3-HYDROXYACYL-COA DEHYDROGENASE FAMILY PROTEIN"/>
    <property type="match status" value="1"/>
</dbReference>
<keyword evidence="1" id="KW-0560">Oxidoreductase</keyword>
<evidence type="ECO:0000259" key="4">
    <source>
        <dbReference type="Pfam" id="PF02737"/>
    </source>
</evidence>
<dbReference type="PANTHER" id="PTHR48075:SF5">
    <property type="entry name" value="3-HYDROXYBUTYRYL-COA DEHYDROGENASE"/>
    <property type="match status" value="1"/>
</dbReference>
<dbReference type="Proteomes" id="UP000076586">
    <property type="component" value="Unassembled WGS sequence"/>
</dbReference>
<dbReference type="PIRSF" id="PIRSF000105">
    <property type="entry name" value="HCDH"/>
    <property type="match status" value="1"/>
</dbReference>
<feature type="site" description="Important for catalytic activity" evidence="2">
    <location>
        <position position="168"/>
    </location>
</feature>
<reference evidence="6" key="1">
    <citation type="submission" date="2016-04" db="EMBL/GenBank/DDBJ databases">
        <title>Draft genome sequence of Paludibacter jiangxiensis strain NM7.</title>
        <authorList>
            <person name="Qiu Y."/>
            <person name="Matsuura N."/>
            <person name="Ohashi A."/>
            <person name="Tourlousse M.D."/>
            <person name="Sekiguchi Y."/>
        </authorList>
    </citation>
    <scope>NUCLEOTIDE SEQUENCE [LARGE SCALE GENOMIC DNA]</scope>
    <source>
        <strain evidence="6">NM7</strain>
    </source>
</reference>
<evidence type="ECO:0000256" key="2">
    <source>
        <dbReference type="PIRSR" id="PIRSR000105-1"/>
    </source>
</evidence>
<evidence type="ECO:0000259" key="3">
    <source>
        <dbReference type="Pfam" id="PF00725"/>
    </source>
</evidence>
<accession>A0A161LSS0</accession>
<protein>
    <submittedName>
        <fullName evidence="5">3-hydroxybutyryl-CoA dehydrogenase</fullName>
    </submittedName>
</protein>
<dbReference type="STRING" id="681398.PJIAN_4402"/>
<comment type="caution">
    <text evidence="5">The sequence shown here is derived from an EMBL/GenBank/DDBJ whole genome shotgun (WGS) entry which is preliminary data.</text>
</comment>
<feature type="domain" description="3-hydroxyacyl-CoA dehydrogenase C-terminal" evidence="3">
    <location>
        <begin position="215"/>
        <end position="310"/>
    </location>
</feature>
<feature type="domain" description="3-hydroxyacyl-CoA dehydrogenase NAD binding" evidence="4">
    <location>
        <begin position="27"/>
        <end position="209"/>
    </location>
</feature>
<reference evidence="6" key="2">
    <citation type="journal article" date="2017" name="Genome Announc.">
        <title>Draft genome sequence of Paludibacter jiangxiensis NM7(T), a propionate-producing fermentative bacterium.</title>
        <authorList>
            <person name="Qiu Y.-L."/>
            <person name="Tourlousse D.M."/>
            <person name="Matsuura N."/>
            <person name="Ohashi A."/>
            <person name="Sekiguchi Y."/>
        </authorList>
    </citation>
    <scope>NUCLEOTIDE SEQUENCE [LARGE SCALE GENOMIC DNA]</scope>
    <source>
        <strain evidence="6">NM7</strain>
    </source>
</reference>
<dbReference type="GO" id="GO:0006631">
    <property type="term" value="P:fatty acid metabolic process"/>
    <property type="evidence" value="ECO:0007669"/>
    <property type="project" value="InterPro"/>
</dbReference>
<dbReference type="InterPro" id="IPR013328">
    <property type="entry name" value="6PGD_dom2"/>
</dbReference>
<dbReference type="OrthoDB" id="9771883at2"/>
<dbReference type="Pfam" id="PF00725">
    <property type="entry name" value="3HCDH"/>
    <property type="match status" value="1"/>
</dbReference>
<dbReference type="InterPro" id="IPR008927">
    <property type="entry name" value="6-PGluconate_DH-like_C_sf"/>
</dbReference>
<dbReference type="RefSeq" id="WP_068705437.1">
    <property type="nucleotide sequence ID" value="NZ_BDCR01000004.1"/>
</dbReference>
<dbReference type="SUPFAM" id="SSF48179">
    <property type="entry name" value="6-phosphogluconate dehydrogenase C-terminal domain-like"/>
    <property type="match status" value="1"/>
</dbReference>
<sequence>MSQLPNEPIENYGLSHKDRKRTLFSRIGVVGCGKDGSIIATIAASRGMEVVFLEPTEEGISNAYSRIEKKLDARVMNWGLTNSEKKAILSRIRGTVNYSDFVGCDFVIETIRYDDNTGIRSIDRRKEVFKKLEGVLNPEAIIASNVSTIVVTELSNELEHPERCVGVHFLTNVPDSHVLEIVRGLYTSENTFEKVCRFAELINYDFISVSESVGLVSLRMFLIMLNEACSIVMEGISTVADVDKVLTVGFGHRQGVFRTADQLGIEKIVPLMENLFNEYGNIKYKASPLLLRLYRAKHYGIRNAKGFYQYDENGKIIQ</sequence>
<organism evidence="5 6">
    <name type="scientific">Paludibacter jiangxiensis</name>
    <dbReference type="NCBI Taxonomy" id="681398"/>
    <lineage>
        <taxon>Bacteria</taxon>
        <taxon>Pseudomonadati</taxon>
        <taxon>Bacteroidota</taxon>
        <taxon>Bacteroidia</taxon>
        <taxon>Bacteroidales</taxon>
        <taxon>Paludibacteraceae</taxon>
        <taxon>Paludibacter</taxon>
    </lineage>
</organism>
<dbReference type="InterPro" id="IPR006176">
    <property type="entry name" value="3-OHacyl-CoA_DH_NAD-bd"/>
</dbReference>
<dbReference type="Gene3D" id="3.40.50.720">
    <property type="entry name" value="NAD(P)-binding Rossmann-like Domain"/>
    <property type="match status" value="1"/>
</dbReference>
<dbReference type="InterPro" id="IPR036291">
    <property type="entry name" value="NAD(P)-bd_dom_sf"/>
</dbReference>
<dbReference type="Gene3D" id="1.10.1040.10">
    <property type="entry name" value="N-(1-d-carboxylethyl)-l-norvaline Dehydrogenase, domain 2"/>
    <property type="match status" value="1"/>
</dbReference>
<dbReference type="EMBL" id="BDCR01000004">
    <property type="protein sequence ID" value="GAT63860.1"/>
    <property type="molecule type" value="Genomic_DNA"/>
</dbReference>
<evidence type="ECO:0000256" key="1">
    <source>
        <dbReference type="ARBA" id="ARBA00023002"/>
    </source>
</evidence>
<dbReference type="InterPro" id="IPR022694">
    <property type="entry name" value="3-OHacyl-CoA_DH"/>
</dbReference>
<keyword evidence="6" id="KW-1185">Reference proteome</keyword>
<dbReference type="InterPro" id="IPR006108">
    <property type="entry name" value="3HC_DH_C"/>
</dbReference>
<dbReference type="GO" id="GO:0070403">
    <property type="term" value="F:NAD+ binding"/>
    <property type="evidence" value="ECO:0007669"/>
    <property type="project" value="InterPro"/>
</dbReference>
<gene>
    <name evidence="5" type="ORF">PJIAN_4402</name>
</gene>
<dbReference type="Pfam" id="PF02737">
    <property type="entry name" value="3HCDH_N"/>
    <property type="match status" value="1"/>
</dbReference>
<proteinExistence type="predicted"/>
<evidence type="ECO:0000313" key="5">
    <source>
        <dbReference type="EMBL" id="GAT63860.1"/>
    </source>
</evidence>
<dbReference type="AlphaFoldDB" id="A0A161LSS0"/>
<dbReference type="SUPFAM" id="SSF51735">
    <property type="entry name" value="NAD(P)-binding Rossmann-fold domains"/>
    <property type="match status" value="1"/>
</dbReference>
<evidence type="ECO:0000313" key="6">
    <source>
        <dbReference type="Proteomes" id="UP000076586"/>
    </source>
</evidence>
<name>A0A161LSS0_9BACT</name>